<dbReference type="KEGG" id="mos:AXE82_04920"/>
<sequence>MTYTYLTTEELSERIKYDKATIRSCLKDSVLIEGVHYIRPFGGRKILYVWEQIEKDMRNTVLADINAMALQ</sequence>
<dbReference type="AlphaFoldDB" id="A0A0X8K617"/>
<proteinExistence type="predicted"/>
<dbReference type="GeneID" id="35778431"/>
<dbReference type="EMBL" id="UGPY01000001">
    <property type="protein sequence ID" value="STY96710.1"/>
    <property type="molecule type" value="Genomic_DNA"/>
</dbReference>
<dbReference type="RefSeq" id="WP_062332081.1">
    <property type="nucleotide sequence ID" value="NZ_CBCRZU010000034.1"/>
</dbReference>
<evidence type="ECO:0000313" key="3">
    <source>
        <dbReference type="Proteomes" id="UP000092509"/>
    </source>
</evidence>
<dbReference type="EMBL" id="LZMT01000012">
    <property type="protein sequence ID" value="OBX64893.1"/>
    <property type="molecule type" value="Genomic_DNA"/>
</dbReference>
<keyword evidence="4" id="KW-1185">Reference proteome</keyword>
<gene>
    <name evidence="1" type="ORF">A9299_00050</name>
    <name evidence="2" type="ORF">NCTC10465_00476</name>
</gene>
<dbReference type="Proteomes" id="UP000255230">
    <property type="component" value="Unassembled WGS sequence"/>
</dbReference>
<evidence type="ECO:0000313" key="1">
    <source>
        <dbReference type="EMBL" id="OBX64893.1"/>
    </source>
</evidence>
<accession>A0A0X8K617</accession>
<reference evidence="2 4" key="2">
    <citation type="submission" date="2018-06" db="EMBL/GenBank/DDBJ databases">
        <authorList>
            <consortium name="Pathogen Informatics"/>
            <person name="Doyle S."/>
        </authorList>
    </citation>
    <scope>NUCLEOTIDE SEQUENCE [LARGE SCALE GENOMIC DNA]</scope>
    <source>
        <strain evidence="2 4">NCTC10465</strain>
    </source>
</reference>
<evidence type="ECO:0000313" key="2">
    <source>
        <dbReference type="EMBL" id="STY96710.1"/>
    </source>
</evidence>
<organism evidence="2 4">
    <name type="scientific">Faucicola osloensis</name>
    <name type="common">Moraxella osloensis</name>
    <dbReference type="NCBI Taxonomy" id="34062"/>
    <lineage>
        <taxon>Bacteria</taxon>
        <taxon>Pseudomonadati</taxon>
        <taxon>Pseudomonadota</taxon>
        <taxon>Gammaproteobacteria</taxon>
        <taxon>Moraxellales</taxon>
        <taxon>Moraxellaceae</taxon>
        <taxon>Faucicola</taxon>
    </lineage>
</organism>
<reference evidence="1 3" key="1">
    <citation type="submission" date="2016-06" db="EMBL/GenBank/DDBJ databases">
        <title>Draft genome of Moraxella osloensis CCUG 67237.</title>
        <authorList>
            <person name="Salva-Serra F."/>
            <person name="Engstrom-Jakobsson H."/>
            <person name="Thorell K."/>
            <person name="Gonzales-Siles L."/>
            <person name="Karlsson R."/>
            <person name="Boulund F."/>
            <person name="Engstrand L."/>
            <person name="Kristiansson E."/>
            <person name="Moore E."/>
        </authorList>
    </citation>
    <scope>NUCLEOTIDE SEQUENCE [LARGE SCALE GENOMIC DNA]</scope>
    <source>
        <strain evidence="1 3">CCUG 67237</strain>
    </source>
</reference>
<protein>
    <recommendedName>
        <fullName evidence="5">Transcription-repair coupling factor</fullName>
    </recommendedName>
</protein>
<name>A0A0X8K617_FAUOS</name>
<evidence type="ECO:0000313" key="4">
    <source>
        <dbReference type="Proteomes" id="UP000255230"/>
    </source>
</evidence>
<evidence type="ECO:0008006" key="5">
    <source>
        <dbReference type="Google" id="ProtNLM"/>
    </source>
</evidence>